<evidence type="ECO:0000313" key="6">
    <source>
        <dbReference type="Proteomes" id="UP000193144"/>
    </source>
</evidence>
<dbReference type="Pfam" id="PF04082">
    <property type="entry name" value="Fungal_trans"/>
    <property type="match status" value="1"/>
</dbReference>
<evidence type="ECO:0000256" key="3">
    <source>
        <dbReference type="ARBA" id="ARBA00023242"/>
    </source>
</evidence>
<accession>A0A1Y1Z1T1</accession>
<dbReference type="AlphaFoldDB" id="A0A1Y1Z1T1"/>
<evidence type="ECO:0000259" key="4">
    <source>
        <dbReference type="Pfam" id="PF04082"/>
    </source>
</evidence>
<evidence type="ECO:0000256" key="1">
    <source>
        <dbReference type="ARBA" id="ARBA00023015"/>
    </source>
</evidence>
<dbReference type="PANTHER" id="PTHR47840">
    <property type="entry name" value="ZN(II)2CYS6 TRANSCRIPTION FACTOR (EUROFUNG)-RELATED"/>
    <property type="match status" value="1"/>
</dbReference>
<dbReference type="GO" id="GO:0003677">
    <property type="term" value="F:DNA binding"/>
    <property type="evidence" value="ECO:0007669"/>
    <property type="project" value="InterPro"/>
</dbReference>
<dbReference type="CDD" id="cd12148">
    <property type="entry name" value="fungal_TF_MHR"/>
    <property type="match status" value="1"/>
</dbReference>
<dbReference type="GO" id="GO:0006351">
    <property type="term" value="P:DNA-templated transcription"/>
    <property type="evidence" value="ECO:0007669"/>
    <property type="project" value="InterPro"/>
</dbReference>
<keyword evidence="2" id="KW-0804">Transcription</keyword>
<keyword evidence="3" id="KW-0539">Nucleus</keyword>
<dbReference type="STRING" id="1231657.A0A1Y1Z1T1"/>
<keyword evidence="1" id="KW-0805">Transcription regulation</keyword>
<reference evidence="5 6" key="1">
    <citation type="submission" date="2016-07" db="EMBL/GenBank/DDBJ databases">
        <title>Pervasive Adenine N6-methylation of Active Genes in Fungi.</title>
        <authorList>
            <consortium name="DOE Joint Genome Institute"/>
            <person name="Mondo S.J."/>
            <person name="Dannebaum R.O."/>
            <person name="Kuo R.C."/>
            <person name="Labutti K."/>
            <person name="Haridas S."/>
            <person name="Kuo A."/>
            <person name="Salamov A."/>
            <person name="Ahrendt S.R."/>
            <person name="Lipzen A."/>
            <person name="Sullivan W."/>
            <person name="Andreopoulos W.B."/>
            <person name="Clum A."/>
            <person name="Lindquist E."/>
            <person name="Daum C."/>
            <person name="Ramamoorthy G.K."/>
            <person name="Gryganskyi A."/>
            <person name="Culley D."/>
            <person name="Magnuson J.K."/>
            <person name="James T.Y."/>
            <person name="O'Malley M.A."/>
            <person name="Stajich J.E."/>
            <person name="Spatafora J.W."/>
            <person name="Visel A."/>
            <person name="Grigoriev I.V."/>
        </authorList>
    </citation>
    <scope>NUCLEOTIDE SEQUENCE [LARGE SCALE GENOMIC DNA]</scope>
    <source>
        <strain evidence="5 6">CBS 115471</strain>
    </source>
</reference>
<dbReference type="OrthoDB" id="5392779at2759"/>
<dbReference type="InterPro" id="IPR007219">
    <property type="entry name" value="XnlR_reg_dom"/>
</dbReference>
<dbReference type="Proteomes" id="UP000193144">
    <property type="component" value="Unassembled WGS sequence"/>
</dbReference>
<comment type="caution">
    <text evidence="5">The sequence shown here is derived from an EMBL/GenBank/DDBJ whole genome shotgun (WGS) entry which is preliminary data.</text>
</comment>
<keyword evidence="6" id="KW-1185">Reference proteome</keyword>
<dbReference type="GO" id="GO:0008270">
    <property type="term" value="F:zinc ion binding"/>
    <property type="evidence" value="ECO:0007669"/>
    <property type="project" value="InterPro"/>
</dbReference>
<dbReference type="PANTHER" id="PTHR47840:SF1">
    <property type="entry name" value="ZN(II)2CYS6 TRANSCRIPTION FACTOR (EUROFUNG)"/>
    <property type="match status" value="1"/>
</dbReference>
<proteinExistence type="predicted"/>
<gene>
    <name evidence="5" type="ORF">BCR34DRAFT_591337</name>
</gene>
<protein>
    <recommendedName>
        <fullName evidence="4">Xylanolytic transcriptional activator regulatory domain-containing protein</fullName>
    </recommendedName>
</protein>
<evidence type="ECO:0000256" key="2">
    <source>
        <dbReference type="ARBA" id="ARBA00023163"/>
    </source>
</evidence>
<sequence length="650" mass="71770">METGHTAKGEPNRKRPCKGIRACWECKKRKIHGNLNSPGGASSTGTMSTRNAEYGDDEVSPCPVHFGDRLVKLEQLFEKFVCRKFASSSAGSDVRSPSLPDSTLEKSRGFVGGLPEISSDTQSITSIGEGILATQLSGWSSAPSIRTLVDSTDSGSGPASDALRKPLVALLPSQRDADVIFESTNGWMVLTSLYRPAKNLFVNQDPLSSYPPSSCDLHPHAPPTFETTRLSNIWSLDAAMENYVATVTSLITSSDEQMSTLPGLETLQLLAAYHLNSGNLRQSWLVIRRAMNLAHLMGFHRIITQPDPNSPAETIEAAKFTWRTFVDADRYLGLHLRLPFASEEYPCPGNAHPALMHRCKLASISQSISELDREVTSQTYVQALALDEKLEGYMKDMSKDFWDVPNVPSTARSPESAEVIERLIVQIWHFELKIFVHLPFLLRAPQETRYEYSKITALQASRNVILRWFALRNSGITQACCRVAELGVFIATVTMTLNILTEMATKSKIEVQKTRGGDFAMVCRVIGELEKLAKSSTREKIASHSATVIKRLLSSLDPSRRTLGKARLTIPYFGSIDIGFHTPPVRPPFDLDSDAGKKLNSNATGSHLPVFSFVSNALWPSTDRGGEGLDFDIILFDGLEDRDTDGNWVF</sequence>
<dbReference type="EMBL" id="MCFA01000139">
    <property type="protein sequence ID" value="ORY04136.1"/>
    <property type="molecule type" value="Genomic_DNA"/>
</dbReference>
<name>A0A1Y1Z1T1_9PLEO</name>
<organism evidence="5 6">
    <name type="scientific">Clohesyomyces aquaticus</name>
    <dbReference type="NCBI Taxonomy" id="1231657"/>
    <lineage>
        <taxon>Eukaryota</taxon>
        <taxon>Fungi</taxon>
        <taxon>Dikarya</taxon>
        <taxon>Ascomycota</taxon>
        <taxon>Pezizomycotina</taxon>
        <taxon>Dothideomycetes</taxon>
        <taxon>Pleosporomycetidae</taxon>
        <taxon>Pleosporales</taxon>
        <taxon>Lindgomycetaceae</taxon>
        <taxon>Clohesyomyces</taxon>
    </lineage>
</organism>
<evidence type="ECO:0000313" key="5">
    <source>
        <dbReference type="EMBL" id="ORY04136.1"/>
    </source>
</evidence>
<feature type="domain" description="Xylanolytic transcriptional activator regulatory" evidence="4">
    <location>
        <begin position="253"/>
        <end position="340"/>
    </location>
</feature>